<proteinExistence type="predicted"/>
<feature type="compositionally biased region" description="Low complexity" evidence="1">
    <location>
        <begin position="99"/>
        <end position="112"/>
    </location>
</feature>
<sequence>MAGIMAQQGLGLTAPSNRQDIVSALLSDYGNSFESPDPRSPYAQDQKELPPPPPDSNETSHPQAGHMITRFPLRVDDPPSPASSNGETSPVEQPRRIASRSLSRSSKPPSLKLIASNGSTASLPPTPPLPAEPVPSSSVPSSTVPSSSVAALSRAFENKSLPPPPPEKSARRQQQPPPSMGAIVSKELRSRKDSIQSQDSSQDDSSVKRKAVPGLSKFKSLAELGNGPRGGKGGPLPPAPRPARKEVPGQAAPSVPQEDSTNQQERSSKQSNASSSAVEVPEAAARPAAMGSQMPPTPEENPLPPPPKKALAPVGLPSNPRGTKLQHEASIKHLRGKSSTGFDMMKDSSEQIVAPAPNTITPGPTPPPHDAEQIVMEKQQDKKLPDSPLSFQDGTAGRRYSFEAPAPPVEQQQQEQQPVVAAPAAQKPGAAPAVSSPSQFPPRTTSRAPAPTTPTTTAPAAAPATLNPHPASPIPESATLPQNTHTQSSSISTSAPPTSPFPISPLPKVDLPAPPITDRHLHCYTSHRQTVRSQNAHLHLPCMVCKGNRFVPEMRACAWCYLRVCSGCWLELARVPGREVGVLVERKRKEEEEEEREKKSDEGEGEGGPVVVVSGVEGERGEEGREDFS</sequence>
<feature type="region of interest" description="Disordered" evidence="1">
    <location>
        <begin position="586"/>
        <end position="629"/>
    </location>
</feature>
<reference evidence="2 3" key="1">
    <citation type="journal article" date="2018" name="Front. Microbiol.">
        <title>Genome-Wide Analysis of Corynespora cassiicola Leaf Fall Disease Putative Effectors.</title>
        <authorList>
            <person name="Lopez D."/>
            <person name="Ribeiro S."/>
            <person name="Label P."/>
            <person name="Fumanal B."/>
            <person name="Venisse J.S."/>
            <person name="Kohler A."/>
            <person name="de Oliveira R.R."/>
            <person name="Labutti K."/>
            <person name="Lipzen A."/>
            <person name="Lail K."/>
            <person name="Bauer D."/>
            <person name="Ohm R.A."/>
            <person name="Barry K.W."/>
            <person name="Spatafora J."/>
            <person name="Grigoriev I.V."/>
            <person name="Martin F.M."/>
            <person name="Pujade-Renaud V."/>
        </authorList>
    </citation>
    <scope>NUCLEOTIDE SEQUENCE [LARGE SCALE GENOMIC DNA]</scope>
    <source>
        <strain evidence="2 3">Philippines</strain>
    </source>
</reference>
<feature type="compositionally biased region" description="Low complexity" evidence="1">
    <location>
        <begin position="441"/>
        <end position="465"/>
    </location>
</feature>
<feature type="compositionally biased region" description="Polar residues" evidence="1">
    <location>
        <begin position="82"/>
        <end position="91"/>
    </location>
</feature>
<feature type="compositionally biased region" description="Pro residues" evidence="1">
    <location>
        <begin position="295"/>
        <end position="308"/>
    </location>
</feature>
<feature type="compositionally biased region" description="Low complexity" evidence="1">
    <location>
        <begin position="134"/>
        <end position="153"/>
    </location>
</feature>
<evidence type="ECO:0000256" key="1">
    <source>
        <dbReference type="SAM" id="MobiDB-lite"/>
    </source>
</evidence>
<keyword evidence="3" id="KW-1185">Reference proteome</keyword>
<dbReference type="STRING" id="1448308.A0A2T2NX14"/>
<evidence type="ECO:0000313" key="3">
    <source>
        <dbReference type="Proteomes" id="UP000240883"/>
    </source>
</evidence>
<gene>
    <name evidence="2" type="ORF">BS50DRAFT_585460</name>
</gene>
<dbReference type="AlphaFoldDB" id="A0A2T2NX14"/>
<feature type="compositionally biased region" description="Basic and acidic residues" evidence="1">
    <location>
        <begin position="586"/>
        <end position="602"/>
    </location>
</feature>
<feature type="compositionally biased region" description="Low complexity" evidence="1">
    <location>
        <begin position="409"/>
        <end position="434"/>
    </location>
</feature>
<name>A0A2T2NX14_CORCC</name>
<feature type="compositionally biased region" description="Basic and acidic residues" evidence="1">
    <location>
        <begin position="617"/>
        <end position="629"/>
    </location>
</feature>
<feature type="region of interest" description="Disordered" evidence="1">
    <location>
        <begin position="28"/>
        <end position="512"/>
    </location>
</feature>
<evidence type="ECO:0000313" key="2">
    <source>
        <dbReference type="EMBL" id="PSN69971.1"/>
    </source>
</evidence>
<dbReference type="PRINTS" id="PR01217">
    <property type="entry name" value="PRICHEXTENSN"/>
</dbReference>
<feature type="compositionally biased region" description="Pro residues" evidence="1">
    <location>
        <begin position="124"/>
        <end position="133"/>
    </location>
</feature>
<feature type="compositionally biased region" description="Low complexity" evidence="1">
    <location>
        <begin position="269"/>
        <end position="289"/>
    </location>
</feature>
<dbReference type="Proteomes" id="UP000240883">
    <property type="component" value="Unassembled WGS sequence"/>
</dbReference>
<organism evidence="2 3">
    <name type="scientific">Corynespora cassiicola Philippines</name>
    <dbReference type="NCBI Taxonomy" id="1448308"/>
    <lineage>
        <taxon>Eukaryota</taxon>
        <taxon>Fungi</taxon>
        <taxon>Dikarya</taxon>
        <taxon>Ascomycota</taxon>
        <taxon>Pezizomycotina</taxon>
        <taxon>Dothideomycetes</taxon>
        <taxon>Pleosporomycetidae</taxon>
        <taxon>Pleosporales</taxon>
        <taxon>Corynesporascaceae</taxon>
        <taxon>Corynespora</taxon>
    </lineage>
</organism>
<dbReference type="EMBL" id="KZ678132">
    <property type="protein sequence ID" value="PSN69971.1"/>
    <property type="molecule type" value="Genomic_DNA"/>
</dbReference>
<accession>A0A2T2NX14</accession>
<feature type="compositionally biased region" description="Low complexity" evidence="1">
    <location>
        <begin position="195"/>
        <end position="204"/>
    </location>
</feature>
<dbReference type="OrthoDB" id="5425130at2759"/>
<protein>
    <submittedName>
        <fullName evidence="2">Uncharacterized protein</fullName>
    </submittedName>
</protein>